<evidence type="ECO:0008006" key="4">
    <source>
        <dbReference type="Google" id="ProtNLM"/>
    </source>
</evidence>
<dbReference type="KEGG" id="palr:HGI30_16675"/>
<keyword evidence="1" id="KW-0812">Transmembrane</keyword>
<dbReference type="RefSeq" id="WP_168908595.1">
    <property type="nucleotide sequence ID" value="NZ_CP051428.1"/>
</dbReference>
<organism evidence="2 3">
    <name type="scientific">Paenibacillus albicereus</name>
    <dbReference type="NCBI Taxonomy" id="2726185"/>
    <lineage>
        <taxon>Bacteria</taxon>
        <taxon>Bacillati</taxon>
        <taxon>Bacillota</taxon>
        <taxon>Bacilli</taxon>
        <taxon>Bacillales</taxon>
        <taxon>Paenibacillaceae</taxon>
        <taxon>Paenibacillus</taxon>
    </lineage>
</organism>
<accession>A0A6H2H0V2</accession>
<keyword evidence="1" id="KW-0472">Membrane</keyword>
<evidence type="ECO:0000313" key="3">
    <source>
        <dbReference type="Proteomes" id="UP000502136"/>
    </source>
</evidence>
<keyword evidence="1" id="KW-1133">Transmembrane helix</keyword>
<evidence type="ECO:0000256" key="1">
    <source>
        <dbReference type="SAM" id="Phobius"/>
    </source>
</evidence>
<dbReference type="InterPro" id="IPR032111">
    <property type="entry name" value="Clostridium_phage_holin"/>
</dbReference>
<feature type="transmembrane region" description="Helical" evidence="1">
    <location>
        <begin position="39"/>
        <end position="56"/>
    </location>
</feature>
<protein>
    <recommendedName>
        <fullName evidence="4">Holin</fullName>
    </recommendedName>
</protein>
<sequence length="93" mass="10115">MDWTIINGLIRPELAGVLAVCWIAGYVLRQTPRVPNWSIVYAVTAVAVLMTCLLLGWSVESVIQGVLCGAVAVYGNQLLRQTREAVASKEDGR</sequence>
<dbReference type="AlphaFoldDB" id="A0A6H2H0V2"/>
<proteinExistence type="predicted"/>
<gene>
    <name evidence="2" type="ORF">HGI30_16675</name>
</gene>
<evidence type="ECO:0000313" key="2">
    <source>
        <dbReference type="EMBL" id="QJC53046.1"/>
    </source>
</evidence>
<name>A0A6H2H0V2_9BACL</name>
<keyword evidence="3" id="KW-1185">Reference proteome</keyword>
<reference evidence="2 3" key="1">
    <citation type="submission" date="2020-04" db="EMBL/GenBank/DDBJ databases">
        <title>Novel Paenibacillus strain UniB2 isolated from commercial digestive syrup.</title>
        <authorList>
            <person name="Thorat V."/>
            <person name="Kirdat K."/>
            <person name="Tiwarekar B."/>
            <person name="Yadav A."/>
        </authorList>
    </citation>
    <scope>NUCLEOTIDE SEQUENCE [LARGE SCALE GENOMIC DNA]</scope>
    <source>
        <strain evidence="2 3">UniB2</strain>
    </source>
</reference>
<dbReference type="Proteomes" id="UP000502136">
    <property type="component" value="Chromosome"/>
</dbReference>
<dbReference type="EMBL" id="CP051428">
    <property type="protein sequence ID" value="QJC53046.1"/>
    <property type="molecule type" value="Genomic_DNA"/>
</dbReference>
<dbReference type="Pfam" id="PF16079">
    <property type="entry name" value="Phage_holin_5_2"/>
    <property type="match status" value="1"/>
</dbReference>
<feature type="transmembrane region" description="Helical" evidence="1">
    <location>
        <begin position="6"/>
        <end position="27"/>
    </location>
</feature>